<evidence type="ECO:0000256" key="1">
    <source>
        <dbReference type="SAM" id="Phobius"/>
    </source>
</evidence>
<protein>
    <submittedName>
        <fullName evidence="3">Acyltransferase family protein</fullName>
    </submittedName>
</protein>
<dbReference type="PANTHER" id="PTHR36927:SF1">
    <property type="entry name" value="MDO-LIKE PROTEIN"/>
    <property type="match status" value="1"/>
</dbReference>
<name>A0A6M8HG85_9PROT</name>
<accession>A0A6M8HG85</accession>
<dbReference type="PANTHER" id="PTHR36927">
    <property type="entry name" value="BLR4337 PROTEIN"/>
    <property type="match status" value="1"/>
</dbReference>
<feature type="transmembrane region" description="Helical" evidence="1">
    <location>
        <begin position="227"/>
        <end position="245"/>
    </location>
</feature>
<dbReference type="InterPro" id="IPR002656">
    <property type="entry name" value="Acyl_transf_3_dom"/>
</dbReference>
<keyword evidence="3" id="KW-0012">Acyltransferase</keyword>
<keyword evidence="4" id="KW-1185">Reference proteome</keyword>
<sequence length="403" mass="44026">MTNMAGLSPQSQRLHGLDAMRLLLMLLGIPYHAALIYNVDPGWIIHSRDTSSLLTNVSIVLHSFRLGAFFILAGFFASIVEVRQGSGVWLKAKMIQLGVPLLACALLLTPPQIFIAALATQNQPMQHLREALDAVLVVASHPSKLWVLHLWFLIDLLLICAAFGLCARAVASRPVARWLDSAERFAVRHPSATLAALLCVFLAMTLGIQLFHMALHVHEVSLLSGLIQVQSTLYYGAFFLLGVALQRRRGLLNWFQSFSAANLVVAIVAPVLCVMAARSASHLAQTSLMFFQSISAICIARVLFWAAMRFMQQPNRGIKRGADAAFTVYLIHHPIVAALGFLCLWMQFPPLLAWSGIVVLTTILSLGFHDLVVTRSKILGFLLNGRWAGRGLGAAVGRVVAVG</sequence>
<dbReference type="RefSeq" id="WP_171834301.1">
    <property type="nucleotide sequence ID" value="NZ_CP053708.1"/>
</dbReference>
<keyword evidence="1" id="KW-0472">Membrane</keyword>
<feature type="transmembrane region" description="Helical" evidence="1">
    <location>
        <begin position="59"/>
        <end position="82"/>
    </location>
</feature>
<evidence type="ECO:0000259" key="2">
    <source>
        <dbReference type="Pfam" id="PF01757"/>
    </source>
</evidence>
<dbReference type="Proteomes" id="UP000500767">
    <property type="component" value="Chromosome"/>
</dbReference>
<keyword evidence="1" id="KW-1133">Transmembrane helix</keyword>
<keyword evidence="3" id="KW-0808">Transferase</keyword>
<feature type="transmembrane region" description="Helical" evidence="1">
    <location>
        <begin position="328"/>
        <end position="348"/>
    </location>
</feature>
<proteinExistence type="predicted"/>
<dbReference type="EMBL" id="CP053708">
    <property type="protein sequence ID" value="QKE88702.1"/>
    <property type="molecule type" value="Genomic_DNA"/>
</dbReference>
<evidence type="ECO:0000313" key="4">
    <source>
        <dbReference type="Proteomes" id="UP000500767"/>
    </source>
</evidence>
<feature type="transmembrane region" description="Helical" evidence="1">
    <location>
        <begin position="21"/>
        <end position="39"/>
    </location>
</feature>
<reference evidence="3 4" key="1">
    <citation type="journal article" date="2014" name="World J. Microbiol. Biotechnol.">
        <title>Biodiversity and physiological characteristics of Antarctic and Arctic lichens-associated bacteria.</title>
        <authorList>
            <person name="Lee Y.M."/>
            <person name="Kim E.H."/>
            <person name="Lee H.K."/>
            <person name="Hong S.G."/>
        </authorList>
    </citation>
    <scope>NUCLEOTIDE SEQUENCE [LARGE SCALE GENOMIC DNA]</scope>
    <source>
        <strain evidence="3 4">PAMC 26569</strain>
    </source>
</reference>
<feature type="transmembrane region" description="Helical" evidence="1">
    <location>
        <begin position="94"/>
        <end position="119"/>
    </location>
</feature>
<keyword evidence="1" id="KW-0812">Transmembrane</keyword>
<dbReference type="GO" id="GO:0016747">
    <property type="term" value="F:acyltransferase activity, transferring groups other than amino-acyl groups"/>
    <property type="evidence" value="ECO:0007669"/>
    <property type="project" value="InterPro"/>
</dbReference>
<dbReference type="InterPro" id="IPR050623">
    <property type="entry name" value="Glucan_succinyl_AcylTrfase"/>
</dbReference>
<feature type="domain" description="Acyltransferase 3" evidence="2">
    <location>
        <begin position="15"/>
        <end position="368"/>
    </location>
</feature>
<organism evidence="3 4">
    <name type="scientific">Lichenicola cladoniae</name>
    <dbReference type="NCBI Taxonomy" id="1484109"/>
    <lineage>
        <taxon>Bacteria</taxon>
        <taxon>Pseudomonadati</taxon>
        <taxon>Pseudomonadota</taxon>
        <taxon>Alphaproteobacteria</taxon>
        <taxon>Acetobacterales</taxon>
        <taxon>Acetobacteraceae</taxon>
        <taxon>Lichenicola</taxon>
    </lineage>
</organism>
<feature type="transmembrane region" description="Helical" evidence="1">
    <location>
        <begin position="289"/>
        <end position="307"/>
    </location>
</feature>
<dbReference type="Pfam" id="PF01757">
    <property type="entry name" value="Acyl_transf_3"/>
    <property type="match status" value="1"/>
</dbReference>
<dbReference type="AlphaFoldDB" id="A0A6M8HG85"/>
<feature type="transmembrane region" description="Helical" evidence="1">
    <location>
        <begin position="354"/>
        <end position="373"/>
    </location>
</feature>
<feature type="transmembrane region" description="Helical" evidence="1">
    <location>
        <begin position="192"/>
        <end position="215"/>
    </location>
</feature>
<feature type="transmembrane region" description="Helical" evidence="1">
    <location>
        <begin position="257"/>
        <end position="277"/>
    </location>
</feature>
<dbReference type="KEGG" id="lck:HN018_00310"/>
<evidence type="ECO:0000313" key="3">
    <source>
        <dbReference type="EMBL" id="QKE88702.1"/>
    </source>
</evidence>
<gene>
    <name evidence="3" type="ORF">HN018_00310</name>
</gene>
<feature type="transmembrane region" description="Helical" evidence="1">
    <location>
        <begin position="150"/>
        <end position="171"/>
    </location>
</feature>